<accession>A0ABT0RQ09</accession>
<dbReference type="Proteomes" id="UP001165363">
    <property type="component" value="Unassembled WGS sequence"/>
</dbReference>
<dbReference type="InterPro" id="IPR029052">
    <property type="entry name" value="Metallo-depent_PP-like"/>
</dbReference>
<dbReference type="InterPro" id="IPR032093">
    <property type="entry name" value="PhoD_N"/>
</dbReference>
<feature type="domain" description="Phospholipase D N-terminal" evidence="2">
    <location>
        <begin position="42"/>
        <end position="130"/>
    </location>
</feature>
<name>A0ABT0RQ09_9SPHN</name>
<feature type="domain" description="PhoD-like phosphatase metallophosphatase" evidence="1">
    <location>
        <begin position="142"/>
        <end position="635"/>
    </location>
</feature>
<reference evidence="3" key="1">
    <citation type="submission" date="2022-05" db="EMBL/GenBank/DDBJ databases">
        <authorList>
            <person name="Jo J.-H."/>
            <person name="Im W.-T."/>
        </authorList>
    </citation>
    <scope>NUCLEOTIDE SEQUENCE</scope>
    <source>
        <strain evidence="3">SE158</strain>
    </source>
</reference>
<sequence length="687" mass="76672">MALNRRDFIQLAAAMGASLAWVGTARASKAKWIERRELFPEGVASGDPDPNSVILWTRRPYASGGRQMLTVEVAEDEAFHRVVAHASAPVSAASDWTTRVLVGNLKPAHVYWYRFTDSEGNGSRIGRTITAPTKNDPRAVKFAFVSCQGTNEGKMNGYRRMIFEDERARPEDQLGFVLHLGDFIYEVVQYPEDGKPRFDRKVYEVARIPDALKVSIFHIPTTVEGYRAVWKGHLSDPDLQDARARWPFVCTWDNHEFSWQGWQSILKNPKFEQPGQTIKVAANQAWFEYIPARVKAPSGTFDEFGSVPVKNVKIEKFGDDGLGLEPNNIAAINSLIVYRTLRYGRHLDLILTDERTFRGPNPFEESATDKLADWADYGMFPDDLLQVLDGGRAFNGGNPPAQMEFNGAKVPNPAKGNPPQTILGGKQKAWFKDQLKRSTATWKIWGSSQCVFEQRADPENFPTGLTKQKWPAGRFANVQGGDFGSAWVERGEIYDLVRDAKITGFVSVAGDLHSFWAGYASAQLPPGNFQPIGLSFTGASMTSVGAAEAHEYTIKKDDKFRPLYLADRPGAAKPEHTYNMMLRHGVRSCFEYAKSFDRAKALALSNPDVAPHLTFVDIGGHGYATVQLTKDEMRTEFVCIPRPITRSDRADGGPLRYRLAHTAKLWAPGERPRLRQEVIEGDPGLGI</sequence>
<dbReference type="PANTHER" id="PTHR43606">
    <property type="entry name" value="PHOSPHATASE, PUTATIVE (AFU_ORTHOLOGUE AFUA_6G08710)-RELATED"/>
    <property type="match status" value="1"/>
</dbReference>
<organism evidence="3 4">
    <name type="scientific">Sphingomonas alba</name>
    <dbReference type="NCBI Taxonomy" id="2908208"/>
    <lineage>
        <taxon>Bacteria</taxon>
        <taxon>Pseudomonadati</taxon>
        <taxon>Pseudomonadota</taxon>
        <taxon>Alphaproteobacteria</taxon>
        <taxon>Sphingomonadales</taxon>
        <taxon>Sphingomonadaceae</taxon>
        <taxon>Sphingomonas</taxon>
    </lineage>
</organism>
<gene>
    <name evidence="3" type="ORF">LZ536_12530</name>
</gene>
<keyword evidence="4" id="KW-1185">Reference proteome</keyword>
<dbReference type="PROSITE" id="PS51318">
    <property type="entry name" value="TAT"/>
    <property type="match status" value="1"/>
</dbReference>
<evidence type="ECO:0000313" key="3">
    <source>
        <dbReference type="EMBL" id="MCL6684717.1"/>
    </source>
</evidence>
<dbReference type="PANTHER" id="PTHR43606:SF2">
    <property type="entry name" value="ALKALINE PHOSPHATASE FAMILY PROTEIN (AFU_ORTHOLOGUE AFUA_5G03860)"/>
    <property type="match status" value="1"/>
</dbReference>
<dbReference type="InterPro" id="IPR038607">
    <property type="entry name" value="PhoD-like_sf"/>
</dbReference>
<proteinExistence type="predicted"/>
<evidence type="ECO:0000259" key="2">
    <source>
        <dbReference type="Pfam" id="PF16655"/>
    </source>
</evidence>
<comment type="caution">
    <text evidence="3">The sequence shown here is derived from an EMBL/GenBank/DDBJ whole genome shotgun (WGS) entry which is preliminary data.</text>
</comment>
<dbReference type="InterPro" id="IPR052900">
    <property type="entry name" value="Phospholipid_Metab_Enz"/>
</dbReference>
<dbReference type="RefSeq" id="WP_249849112.1">
    <property type="nucleotide sequence ID" value="NZ_JAMGBD010000002.1"/>
</dbReference>
<dbReference type="InterPro" id="IPR018946">
    <property type="entry name" value="PhoD-like_MPP"/>
</dbReference>
<dbReference type="EMBL" id="JAMGBD010000002">
    <property type="protein sequence ID" value="MCL6684717.1"/>
    <property type="molecule type" value="Genomic_DNA"/>
</dbReference>
<dbReference type="InterPro" id="IPR006311">
    <property type="entry name" value="TAT_signal"/>
</dbReference>
<dbReference type="Gene3D" id="3.60.21.70">
    <property type="entry name" value="PhoD-like phosphatase"/>
    <property type="match status" value="1"/>
</dbReference>
<evidence type="ECO:0000259" key="1">
    <source>
        <dbReference type="Pfam" id="PF09423"/>
    </source>
</evidence>
<dbReference type="Gene3D" id="2.60.40.380">
    <property type="entry name" value="Purple acid phosphatase-like, N-terminal"/>
    <property type="match status" value="1"/>
</dbReference>
<protein>
    <submittedName>
        <fullName evidence="3">Alkaline phosphatase D family protein</fullName>
    </submittedName>
</protein>
<dbReference type="Pfam" id="PF09423">
    <property type="entry name" value="PhoD"/>
    <property type="match status" value="1"/>
</dbReference>
<dbReference type="SUPFAM" id="SSF56300">
    <property type="entry name" value="Metallo-dependent phosphatases"/>
    <property type="match status" value="1"/>
</dbReference>
<evidence type="ECO:0000313" key="4">
    <source>
        <dbReference type="Proteomes" id="UP001165363"/>
    </source>
</evidence>
<dbReference type="Pfam" id="PF16655">
    <property type="entry name" value="PhoD_N"/>
    <property type="match status" value="1"/>
</dbReference>